<dbReference type="InterPro" id="IPR037165">
    <property type="entry name" value="AldOxase/xan_DH_Mopterin-bd_sf"/>
</dbReference>
<dbReference type="Pfam" id="PF20256">
    <property type="entry name" value="MoCoBD_2"/>
    <property type="match status" value="2"/>
</dbReference>
<protein>
    <submittedName>
        <fullName evidence="2">Molybdopterin cofactor-binding domain-containing protein</fullName>
    </submittedName>
</protein>
<dbReference type="Gene3D" id="3.90.1170.50">
    <property type="entry name" value="Aldehyde oxidase/xanthine dehydrogenase, a/b hammerhead"/>
    <property type="match status" value="1"/>
</dbReference>
<dbReference type="InterPro" id="IPR052516">
    <property type="entry name" value="N-heterocyclic_Hydroxylase"/>
</dbReference>
<dbReference type="SMART" id="SM01008">
    <property type="entry name" value="Ald_Xan_dh_C"/>
    <property type="match status" value="1"/>
</dbReference>
<dbReference type="Proteomes" id="UP001254257">
    <property type="component" value="Unassembled WGS sequence"/>
</dbReference>
<organism evidence="2 3">
    <name type="scientific">Bosea rubneri</name>
    <dbReference type="NCBI Taxonomy" id="3075434"/>
    <lineage>
        <taxon>Bacteria</taxon>
        <taxon>Pseudomonadati</taxon>
        <taxon>Pseudomonadota</taxon>
        <taxon>Alphaproteobacteria</taxon>
        <taxon>Hyphomicrobiales</taxon>
        <taxon>Boseaceae</taxon>
        <taxon>Bosea</taxon>
    </lineage>
</organism>
<sequence length="739" mass="79247">MNIQMSRRRLLKGSGALVVGFTLAGRAGEALAQGASLPAAKPLAVTEVDAFLSIDIDGIATVYSGKVDLGTGVATALPQIVAEELDLPMAAIRFIQGDTGLTPDQGISSGSLAIQNGGIQLRQAAATARNALLDEAARRLQVARGELSVVDGVVEAKSGQSVSYGALIGGKSFNLKLDPKKPVATKAPKDFKVVGKSVARIDIPGKVTGQFTYMQDVRVPGMVHARVVRPPALGARLESVDERSIAGIPGVTVVRQKDFLAVVSPSEWNAVRASQQLAVKWSKSETLPEQAKLWDHVRSTKVVKDDVTSNIGDVAAAMGKDGRTLSATYDFAINLHGSIGPSCGIAEFKDGKLTCWSASQATHNLRKQLAEMFSMPAEDVRCIYFEGAGCYGRNGHEDATADAALIAKLIGMPVRVQWSRADEHGWEPMGPPTLIDLKATLSDKGEVTAWDSRFFVPQGMPGNCPLVAQELAGLPAPPVLSPGNVIRNSDIPYGIPNIRTICHRLETTPFRPSWIRAPGRMQNTFANECFLDELAAAANVDPLAFRLKYLDDKRGIELLERLRAFVKWEARASPLTKASGTSAGVLKGRGVSYTKYEKTRTYVGVVAEVEVNTASGAVRTTRFHVVHDCGQIINPDGVISQIEGNIHQTVSRTMKEEVHFDRAMSTSLDWASYPIMTFPEMADIRVELIDRPDQAPWGAGEPTAAVVPSAISNAIFDATGARLRSTPFIPQKVKAALTA</sequence>
<gene>
    <name evidence="2" type="ORF">RKE40_02210</name>
</gene>
<dbReference type="EMBL" id="JAWDID010000002">
    <property type="protein sequence ID" value="MDU0338673.1"/>
    <property type="molecule type" value="Genomic_DNA"/>
</dbReference>
<name>A0ABU3S1K5_9HYPH</name>
<evidence type="ECO:0000259" key="1">
    <source>
        <dbReference type="SMART" id="SM01008"/>
    </source>
</evidence>
<accession>A0ABU3S1K5</accession>
<evidence type="ECO:0000313" key="2">
    <source>
        <dbReference type="EMBL" id="MDU0338673.1"/>
    </source>
</evidence>
<dbReference type="InterPro" id="IPR046867">
    <property type="entry name" value="AldOxase/xan_DH_MoCoBD2"/>
</dbReference>
<feature type="domain" description="Aldehyde oxidase/xanthine dehydrogenase a/b hammerhead" evidence="1">
    <location>
        <begin position="208"/>
        <end position="288"/>
    </location>
</feature>
<evidence type="ECO:0000313" key="3">
    <source>
        <dbReference type="Proteomes" id="UP001254257"/>
    </source>
</evidence>
<dbReference type="PIRSF" id="PIRSF036389">
    <property type="entry name" value="IOR_B"/>
    <property type="match status" value="1"/>
</dbReference>
<dbReference type="Pfam" id="PF02738">
    <property type="entry name" value="MoCoBD_1"/>
    <property type="match status" value="1"/>
</dbReference>
<dbReference type="Gene3D" id="3.30.365.10">
    <property type="entry name" value="Aldehyde oxidase/xanthine dehydrogenase, molybdopterin binding domain"/>
    <property type="match status" value="4"/>
</dbReference>
<comment type="caution">
    <text evidence="2">The sequence shown here is derived from an EMBL/GenBank/DDBJ whole genome shotgun (WGS) entry which is preliminary data.</text>
</comment>
<dbReference type="RefSeq" id="WP_316016612.1">
    <property type="nucleotide sequence ID" value="NZ_JAWDID010000002.1"/>
</dbReference>
<dbReference type="InterPro" id="IPR012368">
    <property type="entry name" value="OxRdtase_Mopterin-bd_su_IorB"/>
</dbReference>
<dbReference type="PROSITE" id="PS51318">
    <property type="entry name" value="TAT"/>
    <property type="match status" value="1"/>
</dbReference>
<proteinExistence type="predicted"/>
<dbReference type="InterPro" id="IPR006311">
    <property type="entry name" value="TAT_signal"/>
</dbReference>
<dbReference type="PANTHER" id="PTHR47495">
    <property type="entry name" value="ALDEHYDE DEHYDROGENASE"/>
    <property type="match status" value="1"/>
</dbReference>
<dbReference type="SUPFAM" id="SSF56003">
    <property type="entry name" value="Molybdenum cofactor-binding domain"/>
    <property type="match status" value="2"/>
</dbReference>
<dbReference type="InterPro" id="IPR008274">
    <property type="entry name" value="AldOxase/xan_DH_MoCoBD1"/>
</dbReference>
<dbReference type="PANTHER" id="PTHR47495:SF1">
    <property type="entry name" value="BLL3820 PROTEIN"/>
    <property type="match status" value="1"/>
</dbReference>
<reference evidence="2 3" key="1">
    <citation type="submission" date="2023-09" db="EMBL/GenBank/DDBJ databases">
        <title>Whole genome shotgun sequencing (WGS) of Bosea sp. ZW T0_25, isolated from stored onions (Allium cepa).</title>
        <authorList>
            <person name="Stoll D.A."/>
            <person name="Huch M."/>
        </authorList>
    </citation>
    <scope>NUCLEOTIDE SEQUENCE [LARGE SCALE GENOMIC DNA]</scope>
    <source>
        <strain evidence="2 3">ZW T0_25</strain>
    </source>
</reference>
<keyword evidence="3" id="KW-1185">Reference proteome</keyword>
<dbReference type="InterPro" id="IPR000674">
    <property type="entry name" value="Ald_Oxase/Xan_DH_a/b"/>
</dbReference>